<accession>A0AA40KIZ8</accession>
<comment type="caution">
    <text evidence="1">The sequence shown here is derived from an EMBL/GenBank/DDBJ whole genome shotgun (WGS) entry which is preliminary data.</text>
</comment>
<protein>
    <submittedName>
        <fullName evidence="1">Uncharacterized protein</fullName>
    </submittedName>
</protein>
<dbReference type="AlphaFoldDB" id="A0AA40KIZ8"/>
<dbReference type="EMBL" id="JAHYIQ010000024">
    <property type="protein sequence ID" value="KAK1121938.1"/>
    <property type="molecule type" value="Genomic_DNA"/>
</dbReference>
<dbReference type="Proteomes" id="UP001177670">
    <property type="component" value="Unassembled WGS sequence"/>
</dbReference>
<evidence type="ECO:0000313" key="2">
    <source>
        <dbReference type="Proteomes" id="UP001177670"/>
    </source>
</evidence>
<sequence length="122" mass="13621">MPEAVNIGVIKAIIAYEANAYKANTEFLTRDGQSLAEMRVQADGYCDYYVVRNYAINFLLRELPALPACATCSSKNHVNAYTSRLMFHQRQISEASGFPTSVSGKTCLIKNLKNSDATYQRQ</sequence>
<proteinExistence type="predicted"/>
<organism evidence="1 2">
    <name type="scientific">Melipona bicolor</name>
    <dbReference type="NCBI Taxonomy" id="60889"/>
    <lineage>
        <taxon>Eukaryota</taxon>
        <taxon>Metazoa</taxon>
        <taxon>Ecdysozoa</taxon>
        <taxon>Arthropoda</taxon>
        <taxon>Hexapoda</taxon>
        <taxon>Insecta</taxon>
        <taxon>Pterygota</taxon>
        <taxon>Neoptera</taxon>
        <taxon>Endopterygota</taxon>
        <taxon>Hymenoptera</taxon>
        <taxon>Apocrita</taxon>
        <taxon>Aculeata</taxon>
        <taxon>Apoidea</taxon>
        <taxon>Anthophila</taxon>
        <taxon>Apidae</taxon>
        <taxon>Melipona</taxon>
    </lineage>
</organism>
<evidence type="ECO:0000313" key="1">
    <source>
        <dbReference type="EMBL" id="KAK1121938.1"/>
    </source>
</evidence>
<keyword evidence="2" id="KW-1185">Reference proteome</keyword>
<gene>
    <name evidence="1" type="ORF">K0M31_009788</name>
</gene>
<name>A0AA40KIZ8_9HYME</name>
<reference evidence="1" key="1">
    <citation type="submission" date="2021-10" db="EMBL/GenBank/DDBJ databases">
        <title>Melipona bicolor Genome sequencing and assembly.</title>
        <authorList>
            <person name="Araujo N.S."/>
            <person name="Arias M.C."/>
        </authorList>
    </citation>
    <scope>NUCLEOTIDE SEQUENCE</scope>
    <source>
        <strain evidence="1">USP_2M_L1-L4_2017</strain>
        <tissue evidence="1">Whole body</tissue>
    </source>
</reference>